<evidence type="ECO:0000313" key="1">
    <source>
        <dbReference type="EMBL" id="KAI3960990.1"/>
    </source>
</evidence>
<dbReference type="EMBL" id="JAJJMB010000794">
    <property type="protein sequence ID" value="KAI3960990.1"/>
    <property type="molecule type" value="Genomic_DNA"/>
</dbReference>
<name>A0AAD4XYS1_9MAGN</name>
<evidence type="ECO:0000313" key="2">
    <source>
        <dbReference type="Proteomes" id="UP001202328"/>
    </source>
</evidence>
<gene>
    <name evidence="1" type="ORF">MKW98_025360</name>
</gene>
<sequence length="184" mass="21123">MEEGDCADLCAYTRVDADYCGERKVKFDPVEDAKRVAYWRDRCAGIISNSKSILGITEEKPSNMIQQDKLKAERERAAARKIQDDKLKIERKRVAAGIALEKTRREQQIAKSKAAAEIASRKSRDAKLQRERDRAASRMALEEMERTAVIYNSLDIMRDYQRLICSTELYEQMGWPIVNSISTI</sequence>
<dbReference type="Proteomes" id="UP001202328">
    <property type="component" value="Unassembled WGS sequence"/>
</dbReference>
<reference evidence="1" key="1">
    <citation type="submission" date="2022-04" db="EMBL/GenBank/DDBJ databases">
        <title>A functionally conserved STORR gene fusion in Papaver species that diverged 16.8 million years ago.</title>
        <authorList>
            <person name="Catania T."/>
        </authorList>
    </citation>
    <scope>NUCLEOTIDE SEQUENCE</scope>
    <source>
        <strain evidence="1">S-188037</strain>
    </source>
</reference>
<protein>
    <submittedName>
        <fullName evidence="1">Uncharacterized protein</fullName>
    </submittedName>
</protein>
<dbReference type="AlphaFoldDB" id="A0AAD4XYS1"/>
<organism evidence="1 2">
    <name type="scientific">Papaver atlanticum</name>
    <dbReference type="NCBI Taxonomy" id="357466"/>
    <lineage>
        <taxon>Eukaryota</taxon>
        <taxon>Viridiplantae</taxon>
        <taxon>Streptophyta</taxon>
        <taxon>Embryophyta</taxon>
        <taxon>Tracheophyta</taxon>
        <taxon>Spermatophyta</taxon>
        <taxon>Magnoliopsida</taxon>
        <taxon>Ranunculales</taxon>
        <taxon>Papaveraceae</taxon>
        <taxon>Papaveroideae</taxon>
        <taxon>Papaver</taxon>
    </lineage>
</organism>
<keyword evidence="2" id="KW-1185">Reference proteome</keyword>
<comment type="caution">
    <text evidence="1">The sequence shown here is derived from an EMBL/GenBank/DDBJ whole genome shotgun (WGS) entry which is preliminary data.</text>
</comment>
<accession>A0AAD4XYS1</accession>
<proteinExistence type="predicted"/>